<comment type="subcellular location">
    <subcellularLocation>
        <location evidence="1">Membrane</location>
        <topology evidence="1">Multi-pass membrane protein</topology>
    </subcellularLocation>
</comment>
<dbReference type="PANTHER" id="PTHR11662:SF399">
    <property type="entry name" value="FI19708P1-RELATED"/>
    <property type="match status" value="1"/>
</dbReference>
<keyword evidence="3 6" id="KW-1133">Transmembrane helix</keyword>
<evidence type="ECO:0000256" key="5">
    <source>
        <dbReference type="SAM" id="MobiDB-lite"/>
    </source>
</evidence>
<sequence>MSSSIEESPIINSDIENDVTNDQRNLVESDREEETTGWIKSRTVLGIMGFLGFANVYAMRVNLSVAIVAMINSTAPLPSNDSTLDVCPASAPSNTSIPAKPGEFNWSAEQQSIILGSFFYGYVLTQVPGGRIAEIFGGKLVYGIGVLLTAIFTILSPIAAYTDFKFFIA</sequence>
<dbReference type="EMBL" id="JAHIBW010000139">
    <property type="protein sequence ID" value="KAG7294823.1"/>
    <property type="molecule type" value="Genomic_DNA"/>
</dbReference>
<evidence type="ECO:0000313" key="8">
    <source>
        <dbReference type="EMBL" id="KAG7294823.1"/>
    </source>
</evidence>
<comment type="caution">
    <text evidence="8">The sequence shown here is derived from an EMBL/GenBank/DDBJ whole genome shotgun (WGS) entry which is preliminary data.</text>
</comment>
<dbReference type="InterPro" id="IPR050382">
    <property type="entry name" value="MFS_Na/Anion_cotransporter"/>
</dbReference>
<feature type="transmembrane region" description="Helical" evidence="6">
    <location>
        <begin position="140"/>
        <end position="161"/>
    </location>
</feature>
<reference evidence="8 9" key="1">
    <citation type="submission" date="2021-06" db="EMBL/GenBank/DDBJ databases">
        <title>A haploid diamondback moth (Plutella xylostella L.) genome assembly resolves 31 chromosomes and identifies a diamide resistance mutation.</title>
        <authorList>
            <person name="Ward C.M."/>
            <person name="Perry K.D."/>
            <person name="Baker G."/>
            <person name="Powis K."/>
            <person name="Heckel D.G."/>
            <person name="Baxter S.W."/>
        </authorList>
    </citation>
    <scope>NUCLEOTIDE SEQUENCE [LARGE SCALE GENOMIC DNA]</scope>
    <source>
        <strain evidence="8 9">LV</strain>
        <tissue evidence="8">Single pupa</tissue>
    </source>
</reference>
<evidence type="ECO:0000256" key="1">
    <source>
        <dbReference type="ARBA" id="ARBA00004141"/>
    </source>
</evidence>
<dbReference type="InterPro" id="IPR011701">
    <property type="entry name" value="MFS"/>
</dbReference>
<keyword evidence="2 6" id="KW-0812">Transmembrane</keyword>
<dbReference type="Proteomes" id="UP000823941">
    <property type="component" value="Unassembled WGS sequence"/>
</dbReference>
<evidence type="ECO:0000256" key="2">
    <source>
        <dbReference type="ARBA" id="ARBA00022692"/>
    </source>
</evidence>
<keyword evidence="4 6" id="KW-0472">Membrane</keyword>
<feature type="domain" description="Major facilitator superfamily (MFS) profile" evidence="7">
    <location>
        <begin position="41"/>
        <end position="169"/>
    </location>
</feature>
<feature type="region of interest" description="Disordered" evidence="5">
    <location>
        <begin position="1"/>
        <end position="33"/>
    </location>
</feature>
<evidence type="ECO:0000256" key="4">
    <source>
        <dbReference type="ARBA" id="ARBA00023136"/>
    </source>
</evidence>
<proteinExistence type="predicted"/>
<dbReference type="Pfam" id="PF07690">
    <property type="entry name" value="MFS_1"/>
    <property type="match status" value="1"/>
</dbReference>
<gene>
    <name evidence="8" type="ORF">JYU34_022803</name>
</gene>
<accession>A0ABQ7PPA0</accession>
<protein>
    <recommendedName>
        <fullName evidence="7">Major facilitator superfamily (MFS) profile domain-containing protein</fullName>
    </recommendedName>
</protein>
<dbReference type="InterPro" id="IPR036259">
    <property type="entry name" value="MFS_trans_sf"/>
</dbReference>
<keyword evidence="9" id="KW-1185">Reference proteome</keyword>
<name>A0ABQ7PPA0_PLUXY</name>
<evidence type="ECO:0000313" key="9">
    <source>
        <dbReference type="Proteomes" id="UP000823941"/>
    </source>
</evidence>
<evidence type="ECO:0000256" key="6">
    <source>
        <dbReference type="SAM" id="Phobius"/>
    </source>
</evidence>
<dbReference type="InterPro" id="IPR020846">
    <property type="entry name" value="MFS_dom"/>
</dbReference>
<dbReference type="Gene3D" id="1.20.1250.20">
    <property type="entry name" value="MFS general substrate transporter like domains"/>
    <property type="match status" value="1"/>
</dbReference>
<dbReference type="SUPFAM" id="SSF103473">
    <property type="entry name" value="MFS general substrate transporter"/>
    <property type="match status" value="1"/>
</dbReference>
<dbReference type="PANTHER" id="PTHR11662">
    <property type="entry name" value="SOLUTE CARRIER FAMILY 17"/>
    <property type="match status" value="1"/>
</dbReference>
<evidence type="ECO:0000256" key="3">
    <source>
        <dbReference type="ARBA" id="ARBA00022989"/>
    </source>
</evidence>
<evidence type="ECO:0000259" key="7">
    <source>
        <dbReference type="PROSITE" id="PS50850"/>
    </source>
</evidence>
<dbReference type="PROSITE" id="PS50850">
    <property type="entry name" value="MFS"/>
    <property type="match status" value="1"/>
</dbReference>
<feature type="non-terminal residue" evidence="8">
    <location>
        <position position="169"/>
    </location>
</feature>
<feature type="compositionally biased region" description="Low complexity" evidence="5">
    <location>
        <begin position="1"/>
        <end position="14"/>
    </location>
</feature>
<organism evidence="8 9">
    <name type="scientific">Plutella xylostella</name>
    <name type="common">Diamondback moth</name>
    <name type="synonym">Plutella maculipennis</name>
    <dbReference type="NCBI Taxonomy" id="51655"/>
    <lineage>
        <taxon>Eukaryota</taxon>
        <taxon>Metazoa</taxon>
        <taxon>Ecdysozoa</taxon>
        <taxon>Arthropoda</taxon>
        <taxon>Hexapoda</taxon>
        <taxon>Insecta</taxon>
        <taxon>Pterygota</taxon>
        <taxon>Neoptera</taxon>
        <taxon>Endopterygota</taxon>
        <taxon>Lepidoptera</taxon>
        <taxon>Glossata</taxon>
        <taxon>Ditrysia</taxon>
        <taxon>Yponomeutoidea</taxon>
        <taxon>Plutellidae</taxon>
        <taxon>Plutella</taxon>
    </lineage>
</organism>